<dbReference type="Pfam" id="PF13302">
    <property type="entry name" value="Acetyltransf_3"/>
    <property type="match status" value="1"/>
</dbReference>
<dbReference type="InterPro" id="IPR016181">
    <property type="entry name" value="Acyl_CoA_acyltransferase"/>
</dbReference>
<keyword evidence="2" id="KW-0012">Acyltransferase</keyword>
<dbReference type="EC" id="2.3.-.-" evidence="2"/>
<organism evidence="2 3">
    <name type="scientific">Sulfitobacter porphyrae</name>
    <dbReference type="NCBI Taxonomy" id="1246864"/>
    <lineage>
        <taxon>Bacteria</taxon>
        <taxon>Pseudomonadati</taxon>
        <taxon>Pseudomonadota</taxon>
        <taxon>Alphaproteobacteria</taxon>
        <taxon>Rhodobacterales</taxon>
        <taxon>Roseobacteraceae</taxon>
        <taxon>Sulfitobacter</taxon>
    </lineage>
</organism>
<sequence length="186" mass="21002">MNKLSAAPVLTTERLILRGPEREDLPFTRFMTSAPSLEAQGETVTAEQAWFGFLTGIGHWQWHGFGFFTVVEKQTGQPVGRVGLIRHSNWPEVELAWHLFEEGEGKGFATEAAIAVRTWAARRWGWIGCTATSTGRICVHRPWRRGLVPARRAHGRRTSQRRKSGFMPWRSVEASRDAFGLFRGLG</sequence>
<dbReference type="InterPro" id="IPR051531">
    <property type="entry name" value="N-acetyltransferase"/>
</dbReference>
<dbReference type="Proteomes" id="UP001596353">
    <property type="component" value="Unassembled WGS sequence"/>
</dbReference>
<keyword evidence="2" id="KW-0808">Transferase</keyword>
<dbReference type="PANTHER" id="PTHR43792:SF1">
    <property type="entry name" value="N-ACETYLTRANSFERASE DOMAIN-CONTAINING PROTEIN"/>
    <property type="match status" value="1"/>
</dbReference>
<feature type="domain" description="N-acetyltransferase" evidence="1">
    <location>
        <begin position="14"/>
        <end position="126"/>
    </location>
</feature>
<dbReference type="GO" id="GO:0016746">
    <property type="term" value="F:acyltransferase activity"/>
    <property type="evidence" value="ECO:0007669"/>
    <property type="project" value="UniProtKB-KW"/>
</dbReference>
<gene>
    <name evidence="2" type="ORF">ACFQFQ_04030</name>
</gene>
<dbReference type="Gene3D" id="3.40.630.30">
    <property type="match status" value="1"/>
</dbReference>
<evidence type="ECO:0000313" key="3">
    <source>
        <dbReference type="Proteomes" id="UP001596353"/>
    </source>
</evidence>
<dbReference type="InterPro" id="IPR000182">
    <property type="entry name" value="GNAT_dom"/>
</dbReference>
<proteinExistence type="predicted"/>
<accession>A0ABW2B0V0</accession>
<name>A0ABW2B0V0_9RHOB</name>
<evidence type="ECO:0000313" key="2">
    <source>
        <dbReference type="EMBL" id="MFC6758866.1"/>
    </source>
</evidence>
<keyword evidence="3" id="KW-1185">Reference proteome</keyword>
<protein>
    <submittedName>
        <fullName evidence="2">GNAT family N-acetyltransferase</fullName>
        <ecNumber evidence="2">2.3.-.-</ecNumber>
    </submittedName>
</protein>
<dbReference type="SUPFAM" id="SSF55729">
    <property type="entry name" value="Acyl-CoA N-acyltransferases (Nat)"/>
    <property type="match status" value="1"/>
</dbReference>
<dbReference type="PANTHER" id="PTHR43792">
    <property type="entry name" value="GNAT FAMILY, PUTATIVE (AFU_ORTHOLOGUE AFUA_3G00765)-RELATED-RELATED"/>
    <property type="match status" value="1"/>
</dbReference>
<evidence type="ECO:0000259" key="1">
    <source>
        <dbReference type="Pfam" id="PF13302"/>
    </source>
</evidence>
<comment type="caution">
    <text evidence="2">The sequence shown here is derived from an EMBL/GenBank/DDBJ whole genome shotgun (WGS) entry which is preliminary data.</text>
</comment>
<reference evidence="3" key="1">
    <citation type="journal article" date="2019" name="Int. J. Syst. Evol. Microbiol.">
        <title>The Global Catalogue of Microorganisms (GCM) 10K type strain sequencing project: providing services to taxonomists for standard genome sequencing and annotation.</title>
        <authorList>
            <consortium name="The Broad Institute Genomics Platform"/>
            <consortium name="The Broad Institute Genome Sequencing Center for Infectious Disease"/>
            <person name="Wu L."/>
            <person name="Ma J."/>
        </authorList>
    </citation>
    <scope>NUCLEOTIDE SEQUENCE [LARGE SCALE GENOMIC DNA]</scope>
    <source>
        <strain evidence="3">CCUG 66188</strain>
    </source>
</reference>
<dbReference type="EMBL" id="JBHSWG010000001">
    <property type="protein sequence ID" value="MFC6758866.1"/>
    <property type="molecule type" value="Genomic_DNA"/>
</dbReference>